<protein>
    <submittedName>
        <fullName evidence="1">Uncharacterized protein</fullName>
    </submittedName>
</protein>
<gene>
    <name evidence="1" type="ORF">HRR80_009293</name>
</gene>
<name>A0AAN6EJT6_EXODE</name>
<dbReference type="Proteomes" id="UP001161757">
    <property type="component" value="Unassembled WGS sequence"/>
</dbReference>
<accession>A0AAN6EJT6</accession>
<sequence length="100" mass="11030">MKTAGTEKDRMVLNTTLSSQGWPYCPFLCMFYNMPVSILSNLFTAIEAVFNPFCPVLRMEQKAAGAESGSGQTWLGLQVLSTFEMNRGTAYSTRASSTKI</sequence>
<reference evidence="1" key="1">
    <citation type="submission" date="2023-01" db="EMBL/GenBank/DDBJ databases">
        <title>Exophiala dermititidis isolated from Cystic Fibrosis Patient.</title>
        <authorList>
            <person name="Kurbessoian T."/>
            <person name="Crocker A."/>
            <person name="Murante D."/>
            <person name="Hogan D.A."/>
            <person name="Stajich J.E."/>
        </authorList>
    </citation>
    <scope>NUCLEOTIDE SEQUENCE</scope>
    <source>
        <strain evidence="1">Ex8</strain>
    </source>
</reference>
<dbReference type="EMBL" id="JAJGCB010000034">
    <property type="protein sequence ID" value="KAJ8986572.1"/>
    <property type="molecule type" value="Genomic_DNA"/>
</dbReference>
<evidence type="ECO:0000313" key="1">
    <source>
        <dbReference type="EMBL" id="KAJ8986572.1"/>
    </source>
</evidence>
<dbReference type="AlphaFoldDB" id="A0AAN6EJT6"/>
<evidence type="ECO:0000313" key="2">
    <source>
        <dbReference type="Proteomes" id="UP001161757"/>
    </source>
</evidence>
<comment type="caution">
    <text evidence="1">The sequence shown here is derived from an EMBL/GenBank/DDBJ whole genome shotgun (WGS) entry which is preliminary data.</text>
</comment>
<proteinExistence type="predicted"/>
<organism evidence="1 2">
    <name type="scientific">Exophiala dermatitidis</name>
    <name type="common">Black yeast-like fungus</name>
    <name type="synonym">Wangiella dermatitidis</name>
    <dbReference type="NCBI Taxonomy" id="5970"/>
    <lineage>
        <taxon>Eukaryota</taxon>
        <taxon>Fungi</taxon>
        <taxon>Dikarya</taxon>
        <taxon>Ascomycota</taxon>
        <taxon>Pezizomycotina</taxon>
        <taxon>Eurotiomycetes</taxon>
        <taxon>Chaetothyriomycetidae</taxon>
        <taxon>Chaetothyriales</taxon>
        <taxon>Herpotrichiellaceae</taxon>
        <taxon>Exophiala</taxon>
    </lineage>
</organism>